<dbReference type="GO" id="GO:0030014">
    <property type="term" value="C:CCR4-NOT complex"/>
    <property type="evidence" value="ECO:0007669"/>
    <property type="project" value="InterPro"/>
</dbReference>
<dbReference type="PANTHER" id="PTHR15975">
    <property type="entry name" value="CCR4-NOT TRANSCRIPTION COMPLEX SUBUNIT 11"/>
    <property type="match status" value="1"/>
</dbReference>
<evidence type="ECO:0000313" key="10">
    <source>
        <dbReference type="EMBL" id="KAA6400172.1"/>
    </source>
</evidence>
<dbReference type="AlphaFoldDB" id="A0A5J4X048"/>
<evidence type="ECO:0000256" key="2">
    <source>
        <dbReference type="ARBA" id="ARBA00004496"/>
    </source>
</evidence>
<dbReference type="PANTHER" id="PTHR15975:SF0">
    <property type="entry name" value="CCR4-NOT TRANSCRIPTION COMPLEX SUBUNIT 11"/>
    <property type="match status" value="1"/>
</dbReference>
<evidence type="ECO:0000256" key="1">
    <source>
        <dbReference type="ARBA" id="ARBA00004123"/>
    </source>
</evidence>
<organism evidence="10 11">
    <name type="scientific">Streblomastix strix</name>
    <dbReference type="NCBI Taxonomy" id="222440"/>
    <lineage>
        <taxon>Eukaryota</taxon>
        <taxon>Metamonada</taxon>
        <taxon>Preaxostyla</taxon>
        <taxon>Oxymonadida</taxon>
        <taxon>Streblomastigidae</taxon>
        <taxon>Streblomastix</taxon>
    </lineage>
</organism>
<keyword evidence="8" id="KW-0804">Transcription</keyword>
<protein>
    <recommendedName>
        <fullName evidence="4">CCR4-NOT transcription complex subunit 11</fullName>
    </recommendedName>
</protein>
<dbReference type="EMBL" id="SNRW01000607">
    <property type="protein sequence ID" value="KAA6400172.1"/>
    <property type="molecule type" value="Genomic_DNA"/>
</dbReference>
<dbReference type="GO" id="GO:0031047">
    <property type="term" value="P:regulatory ncRNA-mediated gene silencing"/>
    <property type="evidence" value="ECO:0007669"/>
    <property type="project" value="UniProtKB-KW"/>
</dbReference>
<proteinExistence type="inferred from homology"/>
<name>A0A5J4X048_9EUKA</name>
<evidence type="ECO:0000256" key="7">
    <source>
        <dbReference type="ARBA" id="ARBA00023158"/>
    </source>
</evidence>
<comment type="caution">
    <text evidence="10">The sequence shown here is derived from an EMBL/GenBank/DDBJ whole genome shotgun (WGS) entry which is preliminary data.</text>
</comment>
<dbReference type="GO" id="GO:0005737">
    <property type="term" value="C:cytoplasm"/>
    <property type="evidence" value="ECO:0007669"/>
    <property type="project" value="UniProtKB-SubCell"/>
</dbReference>
<sequence length="233" mass="26389">MLKEIHDDVQNRFTRRLFFFIAAACANIVGDNISAQDLKIPAVYILFVLYKQHPIERHPFLQLFHDTLTHGPDQQPFVLMIKYILKNGVENISSHTSQSVSQLVISLNSELSNIQCPTQQKIPFVGTFSTVAVPSHVSEASHSFSEEDNRLNQGNSGIQQQQNTSPFLSALEVAPDFEPPFLRPVPSIYTLSFEDLYWIETEPPLEFQWDDTLETSDDILAVPSQQPNQETST</sequence>
<reference evidence="10 11" key="1">
    <citation type="submission" date="2019-03" db="EMBL/GenBank/DDBJ databases">
        <title>Single cell metagenomics reveals metabolic interactions within the superorganism composed of flagellate Streblomastix strix and complex community of Bacteroidetes bacteria on its surface.</title>
        <authorList>
            <person name="Treitli S.C."/>
            <person name="Kolisko M."/>
            <person name="Husnik F."/>
            <person name="Keeling P."/>
            <person name="Hampl V."/>
        </authorList>
    </citation>
    <scope>NUCLEOTIDE SEQUENCE [LARGE SCALE GENOMIC DNA]</scope>
    <source>
        <strain evidence="10">ST1C</strain>
    </source>
</reference>
<dbReference type="GO" id="GO:0005634">
    <property type="term" value="C:nucleus"/>
    <property type="evidence" value="ECO:0007669"/>
    <property type="project" value="UniProtKB-SubCell"/>
</dbReference>
<keyword evidence="9" id="KW-0539">Nucleus</keyword>
<comment type="subcellular location">
    <subcellularLocation>
        <location evidence="2">Cytoplasm</location>
    </subcellularLocation>
    <subcellularLocation>
        <location evidence="1">Nucleus</location>
    </subcellularLocation>
</comment>
<evidence type="ECO:0000313" key="11">
    <source>
        <dbReference type="Proteomes" id="UP000324800"/>
    </source>
</evidence>
<dbReference type="Proteomes" id="UP000324800">
    <property type="component" value="Unassembled WGS sequence"/>
</dbReference>
<keyword evidence="7" id="KW-0943">RNA-mediated gene silencing</keyword>
<gene>
    <name evidence="10" type="ORF">EZS28_004306</name>
</gene>
<evidence type="ECO:0000256" key="4">
    <source>
        <dbReference type="ARBA" id="ARBA00014872"/>
    </source>
</evidence>
<evidence type="ECO:0000256" key="8">
    <source>
        <dbReference type="ARBA" id="ARBA00023163"/>
    </source>
</evidence>
<evidence type="ECO:0000256" key="9">
    <source>
        <dbReference type="ARBA" id="ARBA00023242"/>
    </source>
</evidence>
<dbReference type="InterPro" id="IPR019312">
    <property type="entry name" value="CNOT11"/>
</dbReference>
<evidence type="ECO:0000256" key="5">
    <source>
        <dbReference type="ARBA" id="ARBA00022490"/>
    </source>
</evidence>
<keyword evidence="6" id="KW-0805">Transcription regulation</keyword>
<evidence type="ECO:0000256" key="6">
    <source>
        <dbReference type="ARBA" id="ARBA00023015"/>
    </source>
</evidence>
<keyword evidence="5" id="KW-0963">Cytoplasm</keyword>
<evidence type="ECO:0000256" key="3">
    <source>
        <dbReference type="ARBA" id="ARBA00008030"/>
    </source>
</evidence>
<accession>A0A5J4X048</accession>
<comment type="similarity">
    <text evidence="3">Belongs to the CNOT11 family.</text>
</comment>